<dbReference type="GO" id="GO:0042274">
    <property type="term" value="P:ribosomal small subunit biogenesis"/>
    <property type="evidence" value="ECO:0007669"/>
    <property type="project" value="TreeGrafter"/>
</dbReference>
<dbReference type="PANTHER" id="PTHR11831">
    <property type="entry name" value="30S 40S RIBOSOMAL PROTEIN"/>
    <property type="match status" value="1"/>
</dbReference>
<dbReference type="InterPro" id="IPR001912">
    <property type="entry name" value="Ribosomal_uS4_N"/>
</dbReference>
<dbReference type="AlphaFoldDB" id="A0A097KKA4"/>
<evidence type="ECO:0000256" key="5">
    <source>
        <dbReference type="ARBA" id="ARBA00023274"/>
    </source>
</evidence>
<dbReference type="NCBIfam" id="NF003717">
    <property type="entry name" value="PRK05327.1"/>
    <property type="match status" value="1"/>
</dbReference>
<evidence type="ECO:0000313" key="12">
    <source>
        <dbReference type="EMBL" id="AIT93614.1"/>
    </source>
</evidence>
<comment type="function">
    <text evidence="7">With S5 and S12 plays an important role in translational accuracy.</text>
</comment>
<evidence type="ECO:0000256" key="6">
    <source>
        <dbReference type="ARBA" id="ARBA00035158"/>
    </source>
</evidence>
<evidence type="ECO:0000256" key="3">
    <source>
        <dbReference type="ARBA" id="ARBA00022884"/>
    </source>
</evidence>
<dbReference type="FunFam" id="1.10.1050.10:FF:000002">
    <property type="entry name" value="30S ribosomal protein S4, chloroplastic"/>
    <property type="match status" value="1"/>
</dbReference>
<evidence type="ECO:0000256" key="9">
    <source>
        <dbReference type="SAM" id="MobiDB-lite"/>
    </source>
</evidence>
<keyword evidence="12" id="KW-0150">Chloroplast</keyword>
<dbReference type="PROSITE" id="PS50889">
    <property type="entry name" value="S4"/>
    <property type="match status" value="1"/>
</dbReference>
<dbReference type="GO" id="GO:0009507">
    <property type="term" value="C:chloroplast"/>
    <property type="evidence" value="ECO:0007669"/>
    <property type="project" value="UniProtKB-SubCell"/>
</dbReference>
<feature type="region of interest" description="Disordered" evidence="9">
    <location>
        <begin position="15"/>
        <end position="46"/>
    </location>
</feature>
<dbReference type="SMART" id="SM00363">
    <property type="entry name" value="S4"/>
    <property type="match status" value="1"/>
</dbReference>
<dbReference type="GO" id="GO:0015935">
    <property type="term" value="C:small ribosomal subunit"/>
    <property type="evidence" value="ECO:0007669"/>
    <property type="project" value="InterPro"/>
</dbReference>
<keyword evidence="3 7" id="KW-0694">RNA-binding</keyword>
<dbReference type="GO" id="GO:0019843">
    <property type="term" value="F:rRNA binding"/>
    <property type="evidence" value="ECO:0007669"/>
    <property type="project" value="UniProtKB-UniRule"/>
</dbReference>
<gene>
    <name evidence="7 12" type="primary">rps4</name>
</gene>
<dbReference type="PANTHER" id="PTHR11831:SF4">
    <property type="entry name" value="SMALL RIBOSOMAL SUBUNIT PROTEIN US4M"/>
    <property type="match status" value="1"/>
</dbReference>
<dbReference type="InterPro" id="IPR002942">
    <property type="entry name" value="S4_RNA-bd"/>
</dbReference>
<dbReference type="HAMAP" id="MF_01306_B">
    <property type="entry name" value="Ribosomal_uS4_B"/>
    <property type="match status" value="1"/>
</dbReference>
<dbReference type="GeneID" id="22158607"/>
<dbReference type="FunFam" id="3.10.290.10:FF:000001">
    <property type="entry name" value="30S ribosomal protein S4"/>
    <property type="match status" value="1"/>
</dbReference>
<feature type="domain" description="RNA-binding S4" evidence="10">
    <location>
        <begin position="94"/>
        <end position="158"/>
    </location>
</feature>
<name>A0A097KKA4_9CHLO</name>
<evidence type="ECO:0000256" key="7">
    <source>
        <dbReference type="HAMAP-Rule" id="MF_01306"/>
    </source>
</evidence>
<dbReference type="SMART" id="SM01390">
    <property type="entry name" value="Ribosomal_S4"/>
    <property type="match status" value="1"/>
</dbReference>
<dbReference type="SUPFAM" id="SSF55174">
    <property type="entry name" value="Alpha-L RNA-binding motif"/>
    <property type="match status" value="1"/>
</dbReference>
<feature type="domain" description="Small ribosomal subunit protein uS4 N-terminal" evidence="11">
    <location>
        <begin position="3"/>
        <end position="93"/>
    </location>
</feature>
<dbReference type="InterPro" id="IPR022801">
    <property type="entry name" value="Ribosomal_uS4"/>
</dbReference>
<evidence type="ECO:0000256" key="1">
    <source>
        <dbReference type="ARBA" id="ARBA00007465"/>
    </source>
</evidence>
<evidence type="ECO:0000256" key="4">
    <source>
        <dbReference type="ARBA" id="ARBA00022980"/>
    </source>
</evidence>
<geneLocation type="chloroplast" evidence="12"/>
<keyword evidence="2 7" id="KW-0699">rRNA-binding</keyword>
<dbReference type="GO" id="GO:0003735">
    <property type="term" value="F:structural constituent of ribosome"/>
    <property type="evidence" value="ECO:0007669"/>
    <property type="project" value="InterPro"/>
</dbReference>
<dbReference type="NCBIfam" id="TIGR01017">
    <property type="entry name" value="rpsD_bact"/>
    <property type="match status" value="1"/>
</dbReference>
<dbReference type="CDD" id="cd00165">
    <property type="entry name" value="S4"/>
    <property type="match status" value="1"/>
</dbReference>
<organism evidence="12">
    <name type="scientific">Watanabea reniformis</name>
    <dbReference type="NCBI Taxonomy" id="191674"/>
    <lineage>
        <taxon>Eukaryota</taxon>
        <taxon>Viridiplantae</taxon>
        <taxon>Chlorophyta</taxon>
        <taxon>core chlorophytes</taxon>
        <taxon>Trebouxiophyceae</taxon>
        <taxon>Watanabeales</taxon>
        <taxon>Watanabeaceae</taxon>
        <taxon>Watanabea</taxon>
    </lineage>
</organism>
<accession>A0A097KKA4</accession>
<dbReference type="EMBL" id="KM462863">
    <property type="protein sequence ID" value="AIT93614.1"/>
    <property type="molecule type" value="Genomic_DNA"/>
</dbReference>
<comment type="subcellular location">
    <subcellularLocation>
        <location evidence="7">Plastid</location>
        <location evidence="7">Chloroplast</location>
    </subcellularLocation>
</comment>
<reference evidence="12" key="1">
    <citation type="journal article" date="2014" name="BMC Evol. Biol.">
        <title>Chloroplast phylogenomic analysis resolves deep-level relationships within the green algal class Trebouxiophyceae.</title>
        <authorList>
            <person name="Lemieux C."/>
            <person name="Otis C."/>
            <person name="Turmel M."/>
        </authorList>
    </citation>
    <scope>NUCLEOTIDE SEQUENCE</scope>
</reference>
<comment type="subunit">
    <text evidence="7">Part of the 30S ribosomal subunit. Contacts protein S5. The interaction surface between S4 and S5 is involved in control of translational fidelity.</text>
</comment>
<protein>
    <recommendedName>
        <fullName evidence="6 7">Small ribosomal subunit protein uS4c</fullName>
    </recommendedName>
</protein>
<dbReference type="InterPro" id="IPR036986">
    <property type="entry name" value="S4_RNA-bd_sf"/>
</dbReference>
<feature type="compositionally biased region" description="Polar residues" evidence="9">
    <location>
        <begin position="31"/>
        <end position="40"/>
    </location>
</feature>
<evidence type="ECO:0000259" key="11">
    <source>
        <dbReference type="SMART" id="SM01390"/>
    </source>
</evidence>
<dbReference type="PROSITE" id="PS00632">
    <property type="entry name" value="RIBOSOMAL_S4"/>
    <property type="match status" value="1"/>
</dbReference>
<dbReference type="Gene3D" id="1.10.1050.10">
    <property type="entry name" value="Ribosomal Protein S4 Delta 41, Chain A, domain 1"/>
    <property type="match status" value="1"/>
</dbReference>
<dbReference type="Pfam" id="PF01479">
    <property type="entry name" value="S4"/>
    <property type="match status" value="1"/>
</dbReference>
<dbReference type="InterPro" id="IPR018079">
    <property type="entry name" value="Ribosomal_uS4_CS"/>
</dbReference>
<comment type="function">
    <text evidence="7">One of the primary rRNA binding proteins, it binds directly to 16S rRNA where it nucleates assembly of the body of the 30S subunit.</text>
</comment>
<dbReference type="InterPro" id="IPR005709">
    <property type="entry name" value="Ribosomal_uS4_bac-type"/>
</dbReference>
<evidence type="ECO:0000256" key="8">
    <source>
        <dbReference type="RuleBase" id="RU003699"/>
    </source>
</evidence>
<keyword evidence="4 7" id="KW-0689">Ribosomal protein</keyword>
<dbReference type="Pfam" id="PF00163">
    <property type="entry name" value="Ribosomal_S4"/>
    <property type="match status" value="1"/>
</dbReference>
<keyword evidence="12" id="KW-0934">Plastid</keyword>
<sequence length="204" mass="23548">MSRYRGPRLRVIRRLGELPGLTSKTPKKQNPPGQHGQNTAGRKRKLSQYSIRLKEKQRLRFHYGVTESQLLQYVRQARKSKGSTGEIVLQFLEMRLDSVIFRLGMAPTIAAARQLIGHGHIRLNDRKVTIPSYQCTQKDSISVSERKHSRHLVTESLERSRELPPHLSFSKDTLKGIVNNVVDREWIGLKVNELLIVEFYSRKV</sequence>
<proteinExistence type="inferred from homology"/>
<dbReference type="RefSeq" id="YP_009104933.1">
    <property type="nucleotide sequence ID" value="NC_025526.1"/>
</dbReference>
<evidence type="ECO:0000256" key="2">
    <source>
        <dbReference type="ARBA" id="ARBA00022730"/>
    </source>
</evidence>
<keyword evidence="5 7" id="KW-0687">Ribonucleoprotein</keyword>
<comment type="similarity">
    <text evidence="1 7 8">Belongs to the universal ribosomal protein uS4 family.</text>
</comment>
<dbReference type="Gene3D" id="3.10.290.10">
    <property type="entry name" value="RNA-binding S4 domain"/>
    <property type="match status" value="1"/>
</dbReference>
<evidence type="ECO:0000259" key="10">
    <source>
        <dbReference type="SMART" id="SM00363"/>
    </source>
</evidence>
<dbReference type="GO" id="GO:0006412">
    <property type="term" value="P:translation"/>
    <property type="evidence" value="ECO:0007669"/>
    <property type="project" value="UniProtKB-UniRule"/>
</dbReference>